<dbReference type="PANTHER" id="PTHR10146:SF14">
    <property type="entry name" value="PYRIDOXAL PHOSPHATE HOMEOSTASIS PROTEIN"/>
    <property type="match status" value="1"/>
</dbReference>
<dbReference type="NCBIfam" id="TIGR00044">
    <property type="entry name" value="YggS family pyridoxal phosphate-dependent enzyme"/>
    <property type="match status" value="1"/>
</dbReference>
<dbReference type="AlphaFoldDB" id="A0A934KGM0"/>
<evidence type="ECO:0000256" key="3">
    <source>
        <dbReference type="PIRSR" id="PIRSR004848-1"/>
    </source>
</evidence>
<gene>
    <name evidence="6" type="ORF">JF887_02840</name>
</gene>
<dbReference type="SUPFAM" id="SSF51419">
    <property type="entry name" value="PLP-binding barrel"/>
    <property type="match status" value="1"/>
</dbReference>
<dbReference type="InterPro" id="IPR029066">
    <property type="entry name" value="PLP-binding_barrel"/>
</dbReference>
<dbReference type="InterPro" id="IPR011078">
    <property type="entry name" value="PyrdxlP_homeostasis"/>
</dbReference>
<dbReference type="CDD" id="cd00635">
    <property type="entry name" value="PLPDE_III_YBL036c_like"/>
    <property type="match status" value="1"/>
</dbReference>
<dbReference type="Proteomes" id="UP000614410">
    <property type="component" value="Unassembled WGS sequence"/>
</dbReference>
<dbReference type="PIRSF" id="PIRSF004848">
    <property type="entry name" value="YBL036c_PLPDEIII"/>
    <property type="match status" value="1"/>
</dbReference>
<evidence type="ECO:0000259" key="5">
    <source>
        <dbReference type="Pfam" id="PF01168"/>
    </source>
</evidence>
<dbReference type="GO" id="GO:0030170">
    <property type="term" value="F:pyridoxal phosphate binding"/>
    <property type="evidence" value="ECO:0007669"/>
    <property type="project" value="UniProtKB-UniRule"/>
</dbReference>
<accession>A0A934KGM0</accession>
<keyword evidence="1 2" id="KW-0663">Pyridoxal phosphate</keyword>
<dbReference type="PANTHER" id="PTHR10146">
    <property type="entry name" value="PROLINE SYNTHETASE CO-TRANSCRIBED BACTERIAL HOMOLOG PROTEIN"/>
    <property type="match status" value="1"/>
</dbReference>
<proteinExistence type="inferred from homology"/>
<organism evidence="6 7">
    <name type="scientific">Candidatus Amunia macphersoniae</name>
    <dbReference type="NCBI Taxonomy" id="3127014"/>
    <lineage>
        <taxon>Bacteria</taxon>
        <taxon>Bacillati</taxon>
        <taxon>Candidatus Dormiibacterota</taxon>
        <taxon>Candidatus Dormibacteria</taxon>
        <taxon>Candidatus Aeolococcales</taxon>
        <taxon>Candidatus Aeolococcaceae</taxon>
        <taxon>Candidatus Amunia</taxon>
    </lineage>
</organism>
<comment type="caution">
    <text evidence="6">The sequence shown here is derived from an EMBL/GenBank/DDBJ whole genome shotgun (WGS) entry which is preliminary data.</text>
</comment>
<feature type="modified residue" description="N6-(pyridoxal phosphate)lysine" evidence="2 3">
    <location>
        <position position="34"/>
    </location>
</feature>
<evidence type="ECO:0000313" key="6">
    <source>
        <dbReference type="EMBL" id="MBJ7608356.1"/>
    </source>
</evidence>
<comment type="similarity">
    <text evidence="2 4">Belongs to the pyridoxal phosphate-binding protein YggS/PROSC family.</text>
</comment>
<dbReference type="InterPro" id="IPR001608">
    <property type="entry name" value="Ala_racemase_N"/>
</dbReference>
<evidence type="ECO:0000313" key="7">
    <source>
        <dbReference type="Proteomes" id="UP000614410"/>
    </source>
</evidence>
<comment type="function">
    <text evidence="2">Pyridoxal 5'-phosphate (PLP)-binding protein, which is involved in PLP homeostasis.</text>
</comment>
<dbReference type="Gene3D" id="3.20.20.10">
    <property type="entry name" value="Alanine racemase"/>
    <property type="match status" value="1"/>
</dbReference>
<evidence type="ECO:0000256" key="4">
    <source>
        <dbReference type="RuleBase" id="RU004514"/>
    </source>
</evidence>
<reference evidence="6 7" key="1">
    <citation type="submission" date="2020-10" db="EMBL/GenBank/DDBJ databases">
        <title>Ca. Dormibacterota MAGs.</title>
        <authorList>
            <person name="Montgomery K."/>
        </authorList>
    </citation>
    <scope>NUCLEOTIDE SEQUENCE [LARGE SCALE GENOMIC DNA]</scope>
    <source>
        <strain evidence="6">Mitchell_Peninsula_5</strain>
    </source>
</reference>
<evidence type="ECO:0000256" key="2">
    <source>
        <dbReference type="HAMAP-Rule" id="MF_02087"/>
    </source>
</evidence>
<name>A0A934KGM0_9BACT</name>
<protein>
    <recommendedName>
        <fullName evidence="2">Pyridoxal phosphate homeostasis protein</fullName>
        <shortName evidence="2">PLP homeostasis protein</shortName>
    </recommendedName>
</protein>
<dbReference type="HAMAP" id="MF_02087">
    <property type="entry name" value="PLP_homeostasis"/>
    <property type="match status" value="1"/>
</dbReference>
<evidence type="ECO:0000256" key="1">
    <source>
        <dbReference type="ARBA" id="ARBA00022898"/>
    </source>
</evidence>
<dbReference type="Pfam" id="PF01168">
    <property type="entry name" value="Ala_racemase_N"/>
    <property type="match status" value="1"/>
</dbReference>
<sequence length="234" mass="24595">MIRERLQSVRERIRDAAARAGRDPAGVHLVAVTKGHPRAAVEAALSLGLHDIGESRVQEAQAKQAGLAGGDARWHMLGHLQRNKARSAASLFDVIHSLDSAALASALERHRLERHRVGGAEPLPVLIEVELTGIASRSGVNAAAAADLLSGLRGLPHLSPVGLMTVAPPGPSAAVRACFARLRDLRDRLRQSHGLSLPELSMGMSGDFEIAVEEGATTIRLGTVLFGDLSAAGP</sequence>
<comment type="cofactor">
    <cofactor evidence="3">
        <name>pyridoxal 5'-phosphate</name>
        <dbReference type="ChEBI" id="CHEBI:597326"/>
    </cofactor>
</comment>
<feature type="domain" description="Alanine racemase N-terminal" evidence="5">
    <location>
        <begin position="6"/>
        <end position="228"/>
    </location>
</feature>
<dbReference type="EMBL" id="JAEKNN010000012">
    <property type="protein sequence ID" value="MBJ7608356.1"/>
    <property type="molecule type" value="Genomic_DNA"/>
</dbReference>